<feature type="transmembrane region" description="Helical" evidence="1">
    <location>
        <begin position="38"/>
        <end position="60"/>
    </location>
</feature>
<name>A0A9D1KZ96_9FIRM</name>
<organism evidence="2 3">
    <name type="scientific">Candidatus Fimiplasma intestinipullorum</name>
    <dbReference type="NCBI Taxonomy" id="2840825"/>
    <lineage>
        <taxon>Bacteria</taxon>
        <taxon>Bacillati</taxon>
        <taxon>Bacillota</taxon>
        <taxon>Clostridia</taxon>
        <taxon>Eubacteriales</taxon>
        <taxon>Candidatus Fimiplasma</taxon>
    </lineage>
</organism>
<evidence type="ECO:0000256" key="1">
    <source>
        <dbReference type="SAM" id="Phobius"/>
    </source>
</evidence>
<feature type="transmembrane region" description="Helical" evidence="1">
    <location>
        <begin position="12"/>
        <end position="32"/>
    </location>
</feature>
<keyword evidence="1" id="KW-1133">Transmembrane helix</keyword>
<feature type="transmembrane region" description="Helical" evidence="1">
    <location>
        <begin position="194"/>
        <end position="212"/>
    </location>
</feature>
<gene>
    <name evidence="2" type="ORF">IAD15_00535</name>
</gene>
<dbReference type="Proteomes" id="UP000824175">
    <property type="component" value="Unassembled WGS sequence"/>
</dbReference>
<feature type="transmembrane region" description="Helical" evidence="1">
    <location>
        <begin position="72"/>
        <end position="90"/>
    </location>
</feature>
<dbReference type="AlphaFoldDB" id="A0A9D1KZ96"/>
<keyword evidence="1" id="KW-0472">Membrane</keyword>
<reference evidence="2" key="1">
    <citation type="submission" date="2020-10" db="EMBL/GenBank/DDBJ databases">
        <authorList>
            <person name="Gilroy R."/>
        </authorList>
    </citation>
    <scope>NUCLEOTIDE SEQUENCE</scope>
    <source>
        <strain evidence="2">CHK195-11698</strain>
    </source>
</reference>
<dbReference type="EMBL" id="DVMJ01000004">
    <property type="protein sequence ID" value="HIU12550.1"/>
    <property type="molecule type" value="Genomic_DNA"/>
</dbReference>
<protein>
    <submittedName>
        <fullName evidence="2">Uncharacterized protein</fullName>
    </submittedName>
</protein>
<feature type="transmembrane region" description="Helical" evidence="1">
    <location>
        <begin position="168"/>
        <end position="185"/>
    </location>
</feature>
<accession>A0A9D1KZ96</accession>
<comment type="caution">
    <text evidence="2">The sequence shown here is derived from an EMBL/GenBank/DDBJ whole genome shotgun (WGS) entry which is preliminary data.</text>
</comment>
<sequence length="251" mass="29038">MVFKQYIRHYIIYFIVMALGSRILLLVGELLNTYHSQNLQLCLALLFILSWLMTTILIVCIHRFSNNNYDQIFKMILGCVFLFHITQQLTFMDPPINHEPSINLETIFFIDVLTQVVYLALGSRLSALRPSFYLPAIGGIVLLFFYHWRALGQPTHEILLEDHFYPDFYFQIFLCLAAGLIYHATSRVDDKKSLLLMSVIIVGVLINEILLICNHSQLSGMTLIIESLRLFFSLMLSFIAGWIQQHKIKTG</sequence>
<keyword evidence="1" id="KW-0812">Transmembrane</keyword>
<feature type="transmembrane region" description="Helical" evidence="1">
    <location>
        <begin position="218"/>
        <end position="243"/>
    </location>
</feature>
<evidence type="ECO:0000313" key="3">
    <source>
        <dbReference type="Proteomes" id="UP000824175"/>
    </source>
</evidence>
<proteinExistence type="predicted"/>
<feature type="transmembrane region" description="Helical" evidence="1">
    <location>
        <begin position="102"/>
        <end position="120"/>
    </location>
</feature>
<feature type="transmembrane region" description="Helical" evidence="1">
    <location>
        <begin position="132"/>
        <end position="148"/>
    </location>
</feature>
<evidence type="ECO:0000313" key="2">
    <source>
        <dbReference type="EMBL" id="HIU12550.1"/>
    </source>
</evidence>
<reference evidence="2" key="2">
    <citation type="journal article" date="2021" name="PeerJ">
        <title>Extensive microbial diversity within the chicken gut microbiome revealed by metagenomics and culture.</title>
        <authorList>
            <person name="Gilroy R."/>
            <person name="Ravi A."/>
            <person name="Getino M."/>
            <person name="Pursley I."/>
            <person name="Horton D.L."/>
            <person name="Alikhan N.F."/>
            <person name="Baker D."/>
            <person name="Gharbi K."/>
            <person name="Hall N."/>
            <person name="Watson M."/>
            <person name="Adriaenssens E.M."/>
            <person name="Foster-Nyarko E."/>
            <person name="Jarju S."/>
            <person name="Secka A."/>
            <person name="Antonio M."/>
            <person name="Oren A."/>
            <person name="Chaudhuri R.R."/>
            <person name="La Ragione R."/>
            <person name="Hildebrand F."/>
            <person name="Pallen M.J."/>
        </authorList>
    </citation>
    <scope>NUCLEOTIDE SEQUENCE</scope>
    <source>
        <strain evidence="2">CHK195-11698</strain>
    </source>
</reference>